<dbReference type="Pfam" id="PF12821">
    <property type="entry name" value="ThrE_2"/>
    <property type="match status" value="1"/>
</dbReference>
<feature type="domain" description="Threonine/Serine exporter ThrE" evidence="10">
    <location>
        <begin position="311"/>
        <end position="438"/>
    </location>
</feature>
<dbReference type="AlphaFoldDB" id="A0A221VWU1"/>
<keyword evidence="4 8" id="KW-1133">Transmembrane helix</keyword>
<dbReference type="EMBL" id="CP022521">
    <property type="protein sequence ID" value="ASO18019.1"/>
    <property type="molecule type" value="Genomic_DNA"/>
</dbReference>
<feature type="transmembrane region" description="Helical" evidence="8">
    <location>
        <begin position="421"/>
        <end position="441"/>
    </location>
</feature>
<dbReference type="KEGG" id="ahg:AHOG_01770"/>
<accession>A0A221VWU1</accession>
<comment type="similarity">
    <text evidence="6">Belongs to the ThrE exporter (TC 2.A.79) family.</text>
</comment>
<evidence type="ECO:0000259" key="9">
    <source>
        <dbReference type="Pfam" id="PF06738"/>
    </source>
</evidence>
<feature type="transmembrane region" description="Helical" evidence="8">
    <location>
        <begin position="358"/>
        <end position="376"/>
    </location>
</feature>
<dbReference type="Proteomes" id="UP000204221">
    <property type="component" value="Chromosome"/>
</dbReference>
<evidence type="ECO:0000256" key="6">
    <source>
        <dbReference type="ARBA" id="ARBA00034125"/>
    </source>
</evidence>
<dbReference type="PANTHER" id="PTHR34390">
    <property type="entry name" value="UPF0442 PROTEIN YJJB-RELATED"/>
    <property type="match status" value="1"/>
</dbReference>
<dbReference type="GO" id="GO:0015744">
    <property type="term" value="P:succinate transport"/>
    <property type="evidence" value="ECO:0007669"/>
    <property type="project" value="TreeGrafter"/>
</dbReference>
<evidence type="ECO:0000256" key="7">
    <source>
        <dbReference type="SAM" id="MobiDB-lite"/>
    </source>
</evidence>
<evidence type="ECO:0000256" key="1">
    <source>
        <dbReference type="ARBA" id="ARBA00004651"/>
    </source>
</evidence>
<feature type="transmembrane region" description="Helical" evidence="8">
    <location>
        <begin position="383"/>
        <end position="401"/>
    </location>
</feature>
<dbReference type="RefSeq" id="WP_093939802.1">
    <property type="nucleotide sequence ID" value="NZ_CP022521.1"/>
</dbReference>
<feature type="transmembrane region" description="Helical" evidence="8">
    <location>
        <begin position="332"/>
        <end position="352"/>
    </location>
</feature>
<dbReference type="Pfam" id="PF06738">
    <property type="entry name" value="ThrE"/>
    <property type="match status" value="1"/>
</dbReference>
<dbReference type="GO" id="GO:0005886">
    <property type="term" value="C:plasma membrane"/>
    <property type="evidence" value="ECO:0007669"/>
    <property type="project" value="UniProtKB-SubCell"/>
</dbReference>
<evidence type="ECO:0000256" key="5">
    <source>
        <dbReference type="ARBA" id="ARBA00023136"/>
    </source>
</evidence>
<evidence type="ECO:0000259" key="10">
    <source>
        <dbReference type="Pfam" id="PF12821"/>
    </source>
</evidence>
<organism evidence="11 12">
    <name type="scientific">Actinoalloteichus hoggarensis</name>
    <dbReference type="NCBI Taxonomy" id="1470176"/>
    <lineage>
        <taxon>Bacteria</taxon>
        <taxon>Bacillati</taxon>
        <taxon>Actinomycetota</taxon>
        <taxon>Actinomycetes</taxon>
        <taxon>Pseudonocardiales</taxon>
        <taxon>Pseudonocardiaceae</taxon>
        <taxon>Actinoalloteichus</taxon>
    </lineage>
</organism>
<feature type="transmembrane region" description="Helical" evidence="8">
    <location>
        <begin position="156"/>
        <end position="186"/>
    </location>
</feature>
<sequence length="472" mass="48365">MGLAQRARDVLRRRNTAPATSEHDVQYGPALPAIPTIHLVLDLALRIGEVQMASGAGAADATATILAVTNAYGLPHCEVDVIYTSITVCCHLGVDQAPVTTLRVVRSRSMDYSRLSATEDLVRQIASGEISVGDAHTELQRITTARHPYPRWVSTLAWGGMAASIAVLIGAGPFLVILAALITVVIDQVGRLLNRRALPFFFQQIVGGAIATGAAMAVYESDLLGDATTSLAVGANLVVLLSGLSVVGVAQDAVSGYNVTATGRAGETLLMTAGLVTGVVLALRVGVALGASEAEVAERLPPVAGEVPLMMIAAATTAACFALASYAPRRTLLVAAGAGAIGQAAYSGLILSTLVGPIPAAAGAAAVIGFCGGILSRRLRVPALVIVVSGIAPLLPGLSTYRALYQLAAENDVASALPDLVMAAGVALALGAGVVLGEFLAHPVQRGLSRLERRLAGPRMSGPLNPTPRRLE</sequence>
<feature type="transmembrane region" description="Helical" evidence="8">
    <location>
        <begin position="198"/>
        <end position="219"/>
    </location>
</feature>
<protein>
    <submittedName>
        <fullName evidence="11">Uncharacterized protein</fullName>
    </submittedName>
</protein>
<dbReference type="GO" id="GO:0022857">
    <property type="term" value="F:transmembrane transporter activity"/>
    <property type="evidence" value="ECO:0007669"/>
    <property type="project" value="InterPro"/>
</dbReference>
<keyword evidence="12" id="KW-1185">Reference proteome</keyword>
<feature type="transmembrane region" description="Helical" evidence="8">
    <location>
        <begin position="231"/>
        <end position="249"/>
    </location>
</feature>
<evidence type="ECO:0000256" key="8">
    <source>
        <dbReference type="SAM" id="Phobius"/>
    </source>
</evidence>
<feature type="transmembrane region" description="Helical" evidence="8">
    <location>
        <begin position="307"/>
        <end position="325"/>
    </location>
</feature>
<reference evidence="11 12" key="1">
    <citation type="submission" date="2017-07" db="EMBL/GenBank/DDBJ databases">
        <title>Complete genome sequence of Actinoalloteichus hoggarensis DSM 45943, type strain of Actinoalloteichus hoggarensis.</title>
        <authorList>
            <person name="Ruckert C."/>
            <person name="Nouioui I."/>
            <person name="Willmese J."/>
            <person name="van Wezel G."/>
            <person name="Klenk H.-P."/>
            <person name="Kalinowski J."/>
            <person name="Zotchev S.B."/>
        </authorList>
    </citation>
    <scope>NUCLEOTIDE SEQUENCE [LARGE SCALE GENOMIC DNA]</scope>
    <source>
        <strain evidence="11 12">DSM 45943</strain>
    </source>
</reference>
<feature type="transmembrane region" description="Helical" evidence="8">
    <location>
        <begin position="269"/>
        <end position="287"/>
    </location>
</feature>
<evidence type="ECO:0000256" key="3">
    <source>
        <dbReference type="ARBA" id="ARBA00022692"/>
    </source>
</evidence>
<keyword evidence="2" id="KW-1003">Cell membrane</keyword>
<comment type="subcellular location">
    <subcellularLocation>
        <location evidence="1">Cell membrane</location>
        <topology evidence="1">Multi-pass membrane protein</topology>
    </subcellularLocation>
</comment>
<evidence type="ECO:0000256" key="4">
    <source>
        <dbReference type="ARBA" id="ARBA00022989"/>
    </source>
</evidence>
<feature type="compositionally biased region" description="Basic and acidic residues" evidence="7">
    <location>
        <begin position="1"/>
        <end position="12"/>
    </location>
</feature>
<gene>
    <name evidence="11" type="ORF">AHOG_01770</name>
</gene>
<proteinExistence type="inferred from homology"/>
<dbReference type="OrthoDB" id="9763957at2"/>
<evidence type="ECO:0000313" key="12">
    <source>
        <dbReference type="Proteomes" id="UP000204221"/>
    </source>
</evidence>
<feature type="region of interest" description="Disordered" evidence="7">
    <location>
        <begin position="1"/>
        <end position="25"/>
    </location>
</feature>
<evidence type="ECO:0000256" key="2">
    <source>
        <dbReference type="ARBA" id="ARBA00022475"/>
    </source>
</evidence>
<feature type="domain" description="Threonine/serine exporter-like N-terminal" evidence="9">
    <location>
        <begin position="42"/>
        <end position="285"/>
    </location>
</feature>
<dbReference type="PANTHER" id="PTHR34390:SF2">
    <property type="entry name" value="SUCCINATE TRANSPORTER SUBUNIT YJJP-RELATED"/>
    <property type="match status" value="1"/>
</dbReference>
<name>A0A221VWU1_9PSEU</name>
<keyword evidence="5 8" id="KW-0472">Membrane</keyword>
<dbReference type="InterPro" id="IPR010619">
    <property type="entry name" value="ThrE-like_N"/>
</dbReference>
<dbReference type="InterPro" id="IPR050539">
    <property type="entry name" value="ThrE_Dicarb/AminoAcid_Exp"/>
</dbReference>
<evidence type="ECO:0000313" key="11">
    <source>
        <dbReference type="EMBL" id="ASO18019.1"/>
    </source>
</evidence>
<keyword evidence="3 8" id="KW-0812">Transmembrane</keyword>
<dbReference type="InterPro" id="IPR024528">
    <property type="entry name" value="ThrE_2"/>
</dbReference>